<dbReference type="EMBL" id="CP002879">
    <property type="protein sequence ID" value="AEI81840.1"/>
    <property type="molecule type" value="Genomic_DNA"/>
</dbReference>
<reference evidence="1 2" key="1">
    <citation type="journal article" date="2011" name="J. Bacteriol.">
        <title>Complete genome sequence of the type strain Cupriavidus necator N-1.</title>
        <authorList>
            <person name="Poehlein A."/>
            <person name="Kusian B."/>
            <person name="Friedrich B."/>
            <person name="Daniel R."/>
            <person name="Bowien B."/>
        </authorList>
    </citation>
    <scope>NUCLEOTIDE SEQUENCE [LARGE SCALE GENOMIC DNA]</scope>
    <source>
        <strain evidence="2">ATCC 43291 / DSM 13513 / CCUG 52238 / LMG 8453 / N-1</strain>
        <plasmid evidence="1 2">pBB1</plasmid>
    </source>
</reference>
<organism evidence="1 2">
    <name type="scientific">Cupriavidus necator (strain ATCC 43291 / DSM 13513 / CCUG 52238 / LMG 8453 / N-1)</name>
    <name type="common">Ralstonia eutropha</name>
    <dbReference type="NCBI Taxonomy" id="1042878"/>
    <lineage>
        <taxon>Bacteria</taxon>
        <taxon>Pseudomonadati</taxon>
        <taxon>Pseudomonadota</taxon>
        <taxon>Betaproteobacteria</taxon>
        <taxon>Burkholderiales</taxon>
        <taxon>Burkholderiaceae</taxon>
        <taxon>Cupriavidus</taxon>
    </lineage>
</organism>
<proteinExistence type="predicted"/>
<dbReference type="KEGG" id="cnc:CNE_BB1p04160"/>
<accession>F8GWX0</accession>
<keyword evidence="1" id="KW-0614">Plasmid</keyword>
<dbReference type="RefSeq" id="WP_013958895.1">
    <property type="nucleotide sequence ID" value="NC_015727.1"/>
</dbReference>
<name>F8GWX0_CUPNN</name>
<protein>
    <recommendedName>
        <fullName evidence="3">DUF1302 domain-containing protein</fullName>
    </recommendedName>
</protein>
<geneLocation type="plasmid" evidence="1 2">
    <name>pBB1</name>
</geneLocation>
<evidence type="ECO:0008006" key="3">
    <source>
        <dbReference type="Google" id="ProtNLM"/>
    </source>
</evidence>
<evidence type="ECO:0000313" key="2">
    <source>
        <dbReference type="Proteomes" id="UP000006798"/>
    </source>
</evidence>
<evidence type="ECO:0000313" key="1">
    <source>
        <dbReference type="EMBL" id="AEI81840.1"/>
    </source>
</evidence>
<dbReference type="AlphaFoldDB" id="F8GWX0"/>
<sequence length="544" mass="58720">MSNIKGWARGLHAAAALGLLIGVARDAQAFKFDLPDPDFEVRWDNTVRYNIGIRAEGRDSRIINNPLFDTSDMKFDQGDLVTNRVDLLSEMDVVYKGRHGFRISAAGWYDNAYSDTKVEGNPIFGPPSSYPGGNYTNYVKRYNRGPSGEFLDAFAFTKFDLGNVPVNLKLGQHTTYWGESLFSLSNSIAYSQGPVDVIKATANPGSQAKELFLPIAQISGQAQLTEELSVAALYFLDWKPWRLPDGGTYFGSANFFSVGGGTFVQPGVPFLGASDRPRNTGDWGVMGRWSPDWLQGTVGFYYREFDEKLPWVVFNPGFSSARLAYAENTKLYGVSLAKQLGGASIGAEVSYRKDAALNSNAALSAQGARGDTVHALVNGIAYFGNSPLWGAAPLTAELNYTHLIKAKSNGGLLPLEGTAACVSATPGVPGDVYDGCVTKNAWALNLSFEPVWYQVLPGVDLKAPLSYSIGLGGNAATLGGSRKGNGAYSIGLTAEVHNRYSISLKYNDYLVKFRDNGTAVTTNNGGGALYSDRGWVSLTFQTSL</sequence>
<dbReference type="Proteomes" id="UP000006798">
    <property type="component" value="Plasmid pBB1"/>
</dbReference>
<dbReference type="InterPro" id="IPR010727">
    <property type="entry name" value="DUF1302"/>
</dbReference>
<dbReference type="GeneID" id="34311928"/>
<dbReference type="Pfam" id="PF06980">
    <property type="entry name" value="DUF1302"/>
    <property type="match status" value="1"/>
</dbReference>
<gene>
    <name evidence="1" type="ordered locus">CNE_BB1p04160</name>
</gene>
<dbReference type="HOGENOM" id="CLU_016532_0_0_4"/>